<accession>A0A0E9TH75</accession>
<reference evidence="1" key="2">
    <citation type="journal article" date="2015" name="Fish Shellfish Immunol.">
        <title>Early steps in the European eel (Anguilla anguilla)-Vibrio vulnificus interaction in the gills: Role of the RtxA13 toxin.</title>
        <authorList>
            <person name="Callol A."/>
            <person name="Pajuelo D."/>
            <person name="Ebbesson L."/>
            <person name="Teles M."/>
            <person name="MacKenzie S."/>
            <person name="Amaro C."/>
        </authorList>
    </citation>
    <scope>NUCLEOTIDE SEQUENCE</scope>
</reference>
<dbReference type="EMBL" id="GBXM01055538">
    <property type="protein sequence ID" value="JAH53039.1"/>
    <property type="molecule type" value="Transcribed_RNA"/>
</dbReference>
<reference evidence="1" key="1">
    <citation type="submission" date="2014-11" db="EMBL/GenBank/DDBJ databases">
        <authorList>
            <person name="Amaro Gonzalez C."/>
        </authorList>
    </citation>
    <scope>NUCLEOTIDE SEQUENCE</scope>
</reference>
<protein>
    <submittedName>
        <fullName evidence="1">Uncharacterized protein</fullName>
    </submittedName>
</protein>
<organism evidence="1">
    <name type="scientific">Anguilla anguilla</name>
    <name type="common">European freshwater eel</name>
    <name type="synonym">Muraena anguilla</name>
    <dbReference type="NCBI Taxonomy" id="7936"/>
    <lineage>
        <taxon>Eukaryota</taxon>
        <taxon>Metazoa</taxon>
        <taxon>Chordata</taxon>
        <taxon>Craniata</taxon>
        <taxon>Vertebrata</taxon>
        <taxon>Euteleostomi</taxon>
        <taxon>Actinopterygii</taxon>
        <taxon>Neopterygii</taxon>
        <taxon>Teleostei</taxon>
        <taxon>Anguilliformes</taxon>
        <taxon>Anguillidae</taxon>
        <taxon>Anguilla</taxon>
    </lineage>
</organism>
<dbReference type="AlphaFoldDB" id="A0A0E9TH75"/>
<sequence>MNPPVWSLPRQNPVANKEPNLIQQLHSPYQNCLLRISWEIFKVH</sequence>
<name>A0A0E9TH75_ANGAN</name>
<evidence type="ECO:0000313" key="1">
    <source>
        <dbReference type="EMBL" id="JAH53039.1"/>
    </source>
</evidence>
<proteinExistence type="predicted"/>